<name>A0A5N5I6N9_9ROSA</name>
<reference evidence="4" key="2">
    <citation type="submission" date="2019-10" db="EMBL/GenBank/DDBJ databases">
        <title>A de novo genome assembly of a pear dwarfing rootstock.</title>
        <authorList>
            <person name="Wang F."/>
            <person name="Wang J."/>
            <person name="Li S."/>
            <person name="Zhang Y."/>
            <person name="Fang M."/>
            <person name="Ma L."/>
            <person name="Zhao Y."/>
            <person name="Jiang S."/>
        </authorList>
    </citation>
    <scope>NUCLEOTIDE SEQUENCE [LARGE SCALE GENOMIC DNA]</scope>
</reference>
<feature type="region of interest" description="Disordered" evidence="1">
    <location>
        <begin position="1"/>
        <end position="23"/>
    </location>
</feature>
<dbReference type="PANTHER" id="PTHR48473">
    <property type="entry name" value="TIR DOMAIN-CONTAINING PROTEIN"/>
    <property type="match status" value="1"/>
</dbReference>
<feature type="transmembrane region" description="Helical" evidence="2">
    <location>
        <begin position="88"/>
        <end position="105"/>
    </location>
</feature>
<reference evidence="3 4" key="3">
    <citation type="submission" date="2019-11" db="EMBL/GenBank/DDBJ databases">
        <title>A de novo genome assembly of a pear dwarfing rootstock.</title>
        <authorList>
            <person name="Wang F."/>
            <person name="Wang J."/>
            <person name="Li S."/>
            <person name="Zhang Y."/>
            <person name="Fang M."/>
            <person name="Ma L."/>
            <person name="Zhao Y."/>
            <person name="Jiang S."/>
        </authorList>
    </citation>
    <scope>NUCLEOTIDE SEQUENCE [LARGE SCALE GENOMIC DNA]</scope>
    <source>
        <strain evidence="3">S2</strain>
        <tissue evidence="3">Leaf</tissue>
    </source>
</reference>
<proteinExistence type="predicted"/>
<evidence type="ECO:0000313" key="3">
    <source>
        <dbReference type="EMBL" id="KAB2635816.1"/>
    </source>
</evidence>
<dbReference type="Proteomes" id="UP000327157">
    <property type="component" value="Chromosome 5"/>
</dbReference>
<sequence length="219" mass="24869">MDFELQGKPHSKGSAGSSGSHVINIHDEPRHTRFLSLSNSVDYSSYYKLRPREEAKDISKDIISSLQKQVDDNGKPRQDTKSTNSEKWIVFFIANLGIETASAVFDQLSSLSHAHFALIGMLLAMLAVLICILELILKGKEERVELRAWGMIWWFYHPYPSTRLFGSFPDICGLGLSVSQCICSAVQYNYLHRHANNPIKLSIFPFIFLLFLAIRRCCK</sequence>
<evidence type="ECO:0000313" key="4">
    <source>
        <dbReference type="Proteomes" id="UP000327157"/>
    </source>
</evidence>
<evidence type="ECO:0000256" key="2">
    <source>
        <dbReference type="SAM" id="Phobius"/>
    </source>
</evidence>
<dbReference type="AlphaFoldDB" id="A0A5N5I6N9"/>
<dbReference type="OrthoDB" id="1166453at2759"/>
<accession>A0A5N5I6N9</accession>
<feature type="compositionally biased region" description="Low complexity" evidence="1">
    <location>
        <begin position="12"/>
        <end position="21"/>
    </location>
</feature>
<dbReference type="EMBL" id="SMOL01000004">
    <property type="protein sequence ID" value="KAB2635816.1"/>
    <property type="molecule type" value="Genomic_DNA"/>
</dbReference>
<organism evidence="3 4">
    <name type="scientific">Pyrus ussuriensis x Pyrus communis</name>
    <dbReference type="NCBI Taxonomy" id="2448454"/>
    <lineage>
        <taxon>Eukaryota</taxon>
        <taxon>Viridiplantae</taxon>
        <taxon>Streptophyta</taxon>
        <taxon>Embryophyta</taxon>
        <taxon>Tracheophyta</taxon>
        <taxon>Spermatophyta</taxon>
        <taxon>Magnoliopsida</taxon>
        <taxon>eudicotyledons</taxon>
        <taxon>Gunneridae</taxon>
        <taxon>Pentapetalae</taxon>
        <taxon>rosids</taxon>
        <taxon>fabids</taxon>
        <taxon>Rosales</taxon>
        <taxon>Rosaceae</taxon>
        <taxon>Amygdaloideae</taxon>
        <taxon>Maleae</taxon>
        <taxon>Pyrus</taxon>
    </lineage>
</organism>
<keyword evidence="4" id="KW-1185">Reference proteome</keyword>
<protein>
    <submittedName>
        <fullName evidence="3">Uncharacterized protein</fullName>
    </submittedName>
</protein>
<evidence type="ECO:0000256" key="1">
    <source>
        <dbReference type="SAM" id="MobiDB-lite"/>
    </source>
</evidence>
<feature type="transmembrane region" description="Helical" evidence="2">
    <location>
        <begin position="117"/>
        <end position="137"/>
    </location>
</feature>
<reference evidence="3 4" key="1">
    <citation type="submission" date="2019-09" db="EMBL/GenBank/DDBJ databases">
        <authorList>
            <person name="Ou C."/>
        </authorList>
    </citation>
    <scope>NUCLEOTIDE SEQUENCE [LARGE SCALE GENOMIC DNA]</scope>
    <source>
        <strain evidence="3">S2</strain>
        <tissue evidence="3">Leaf</tissue>
    </source>
</reference>
<comment type="caution">
    <text evidence="3">The sequence shown here is derived from an EMBL/GenBank/DDBJ whole genome shotgun (WGS) entry which is preliminary data.</text>
</comment>
<keyword evidence="2" id="KW-1133">Transmembrane helix</keyword>
<dbReference type="PANTHER" id="PTHR48473:SF1">
    <property type="entry name" value="TIR DOMAIN-CONTAINING PROTEIN"/>
    <property type="match status" value="1"/>
</dbReference>
<keyword evidence="2" id="KW-0472">Membrane</keyword>
<gene>
    <name evidence="3" type="ORF">D8674_026350</name>
</gene>
<keyword evidence="2" id="KW-0812">Transmembrane</keyword>